<accession>A0A9D4JQM8</accession>
<dbReference type="SMART" id="SM00252">
    <property type="entry name" value="SH2"/>
    <property type="match status" value="1"/>
</dbReference>
<dbReference type="EMBL" id="JAIWYP010000005">
    <property type="protein sequence ID" value="KAH3817308.1"/>
    <property type="molecule type" value="Genomic_DNA"/>
</dbReference>
<proteinExistence type="predicted"/>
<evidence type="ECO:0000256" key="3">
    <source>
        <dbReference type="SAM" id="Coils"/>
    </source>
</evidence>
<dbReference type="PANTHER" id="PTHR15832:SF2">
    <property type="entry name" value="SH2 DOMAIN-CONTAINING PROTEIN"/>
    <property type="match status" value="1"/>
</dbReference>
<keyword evidence="1 2" id="KW-0727">SH2 domain</keyword>
<feature type="region of interest" description="Disordered" evidence="4">
    <location>
        <begin position="499"/>
        <end position="520"/>
    </location>
</feature>
<organism evidence="7 8">
    <name type="scientific">Dreissena polymorpha</name>
    <name type="common">Zebra mussel</name>
    <name type="synonym">Mytilus polymorpha</name>
    <dbReference type="NCBI Taxonomy" id="45954"/>
    <lineage>
        <taxon>Eukaryota</taxon>
        <taxon>Metazoa</taxon>
        <taxon>Spiralia</taxon>
        <taxon>Lophotrochozoa</taxon>
        <taxon>Mollusca</taxon>
        <taxon>Bivalvia</taxon>
        <taxon>Autobranchia</taxon>
        <taxon>Heteroconchia</taxon>
        <taxon>Euheterodonta</taxon>
        <taxon>Imparidentia</taxon>
        <taxon>Neoheterodontei</taxon>
        <taxon>Myida</taxon>
        <taxon>Dreissenoidea</taxon>
        <taxon>Dreissenidae</taxon>
        <taxon>Dreissena</taxon>
    </lineage>
</organism>
<dbReference type="Pfam" id="PF00640">
    <property type="entry name" value="PID"/>
    <property type="match status" value="1"/>
</dbReference>
<comment type="caution">
    <text evidence="7">The sequence shown here is derived from an EMBL/GenBank/DDBJ whole genome shotgun (WGS) entry which is preliminary data.</text>
</comment>
<feature type="compositionally biased region" description="Basic and acidic residues" evidence="4">
    <location>
        <begin position="439"/>
        <end position="454"/>
    </location>
</feature>
<feature type="compositionally biased region" description="Polar residues" evidence="4">
    <location>
        <begin position="253"/>
        <end position="301"/>
    </location>
</feature>
<evidence type="ECO:0008006" key="9">
    <source>
        <dbReference type="Google" id="ProtNLM"/>
    </source>
</evidence>
<feature type="compositionally biased region" description="Polar residues" evidence="4">
    <location>
        <begin position="428"/>
        <end position="438"/>
    </location>
</feature>
<feature type="compositionally biased region" description="Low complexity" evidence="4">
    <location>
        <begin position="240"/>
        <end position="252"/>
    </location>
</feature>
<evidence type="ECO:0000256" key="2">
    <source>
        <dbReference type="PROSITE-ProRule" id="PRU00191"/>
    </source>
</evidence>
<evidence type="ECO:0000313" key="7">
    <source>
        <dbReference type="EMBL" id="KAH3817308.1"/>
    </source>
</evidence>
<evidence type="ECO:0000256" key="1">
    <source>
        <dbReference type="ARBA" id="ARBA00022999"/>
    </source>
</evidence>
<dbReference type="InterPro" id="IPR000980">
    <property type="entry name" value="SH2"/>
</dbReference>
<dbReference type="PANTHER" id="PTHR15832">
    <property type="entry name" value="SHC (SRC HOMOLOGY DOMAIN C-TERMINAL) ADAPTOR HOMOLOG"/>
    <property type="match status" value="1"/>
</dbReference>
<dbReference type="InterPro" id="IPR011993">
    <property type="entry name" value="PH-like_dom_sf"/>
</dbReference>
<feature type="compositionally biased region" description="Polar residues" evidence="4">
    <location>
        <begin position="499"/>
        <end position="509"/>
    </location>
</feature>
<dbReference type="PROSITE" id="PS50001">
    <property type="entry name" value="SH2"/>
    <property type="match status" value="1"/>
</dbReference>
<dbReference type="Proteomes" id="UP000828390">
    <property type="component" value="Unassembled WGS sequence"/>
</dbReference>
<evidence type="ECO:0000256" key="4">
    <source>
        <dbReference type="SAM" id="MobiDB-lite"/>
    </source>
</evidence>
<reference evidence="7" key="1">
    <citation type="journal article" date="2019" name="bioRxiv">
        <title>The Genome of the Zebra Mussel, Dreissena polymorpha: A Resource for Invasive Species Research.</title>
        <authorList>
            <person name="McCartney M.A."/>
            <person name="Auch B."/>
            <person name="Kono T."/>
            <person name="Mallez S."/>
            <person name="Zhang Y."/>
            <person name="Obille A."/>
            <person name="Becker A."/>
            <person name="Abrahante J.E."/>
            <person name="Garbe J."/>
            <person name="Badalamenti J.P."/>
            <person name="Herman A."/>
            <person name="Mangelson H."/>
            <person name="Liachko I."/>
            <person name="Sullivan S."/>
            <person name="Sone E.D."/>
            <person name="Koren S."/>
            <person name="Silverstein K.A.T."/>
            <person name="Beckman K.B."/>
            <person name="Gohl D.M."/>
        </authorList>
    </citation>
    <scope>NUCLEOTIDE SEQUENCE</scope>
    <source>
        <strain evidence="7">Duluth1</strain>
        <tissue evidence="7">Whole animal</tissue>
    </source>
</reference>
<keyword evidence="3" id="KW-0175">Coiled coil</keyword>
<evidence type="ECO:0000259" key="5">
    <source>
        <dbReference type="PROSITE" id="PS01179"/>
    </source>
</evidence>
<dbReference type="AlphaFoldDB" id="A0A9D4JQM8"/>
<evidence type="ECO:0000259" key="6">
    <source>
        <dbReference type="PROSITE" id="PS50001"/>
    </source>
</evidence>
<keyword evidence="8" id="KW-1185">Reference proteome</keyword>
<dbReference type="SUPFAM" id="SSF50729">
    <property type="entry name" value="PH domain-like"/>
    <property type="match status" value="1"/>
</dbReference>
<dbReference type="Pfam" id="PF00017">
    <property type="entry name" value="SH2"/>
    <property type="match status" value="1"/>
</dbReference>
<dbReference type="InterPro" id="IPR036860">
    <property type="entry name" value="SH2_dom_sf"/>
</dbReference>
<feature type="region of interest" description="Disordered" evidence="4">
    <location>
        <begin position="166"/>
        <end position="194"/>
    </location>
</feature>
<dbReference type="PRINTS" id="PR00401">
    <property type="entry name" value="SH2DOMAIN"/>
</dbReference>
<feature type="domain" description="SH2" evidence="6">
    <location>
        <begin position="615"/>
        <end position="710"/>
    </location>
</feature>
<dbReference type="Gene3D" id="3.30.505.10">
    <property type="entry name" value="SH2 domain"/>
    <property type="match status" value="1"/>
</dbReference>
<feature type="region of interest" description="Disordered" evidence="4">
    <location>
        <begin position="215"/>
        <end position="301"/>
    </location>
</feature>
<dbReference type="PROSITE" id="PS01179">
    <property type="entry name" value="PID"/>
    <property type="match status" value="1"/>
</dbReference>
<gene>
    <name evidence="7" type="ORF">DPMN_118841</name>
</gene>
<protein>
    <recommendedName>
        <fullName evidence="9">SH2 domain-containing protein</fullName>
    </recommendedName>
</protein>
<feature type="coiled-coil region" evidence="3">
    <location>
        <begin position="129"/>
        <end position="156"/>
    </location>
</feature>
<feature type="compositionally biased region" description="Polar residues" evidence="4">
    <location>
        <begin position="226"/>
        <end position="239"/>
    </location>
</feature>
<name>A0A9D4JQM8_DREPO</name>
<reference evidence="7" key="2">
    <citation type="submission" date="2020-11" db="EMBL/GenBank/DDBJ databases">
        <authorList>
            <person name="McCartney M.A."/>
            <person name="Auch B."/>
            <person name="Kono T."/>
            <person name="Mallez S."/>
            <person name="Becker A."/>
            <person name="Gohl D.M."/>
            <person name="Silverstein K.A.T."/>
            <person name="Koren S."/>
            <person name="Bechman K.B."/>
            <person name="Herman A."/>
            <person name="Abrahante J.E."/>
            <person name="Garbe J."/>
        </authorList>
    </citation>
    <scope>NUCLEOTIDE SEQUENCE</scope>
    <source>
        <strain evidence="7">Duluth1</strain>
        <tissue evidence="7">Whole animal</tissue>
    </source>
</reference>
<dbReference type="SMART" id="SM00462">
    <property type="entry name" value="PTB"/>
    <property type="match status" value="1"/>
</dbReference>
<dbReference type="CDD" id="cd13157">
    <property type="entry name" value="PTB_tensin-related"/>
    <property type="match status" value="1"/>
</dbReference>
<feature type="region of interest" description="Disordered" evidence="4">
    <location>
        <begin position="424"/>
        <end position="454"/>
    </location>
</feature>
<dbReference type="InterPro" id="IPR006020">
    <property type="entry name" value="PTB/PI_dom"/>
</dbReference>
<sequence>YIGSFSVNGEDQSTRTEFVQHQLANMHKVEKSKKVLLVISLSGVKVCSSSGESVYMAHALKRISYAACDPEHCQFAFLAREPKGHIKIQFCHAFITQTPEEAEELNTIIGNAFKMAYAKQKTSQQPTFNELIERQLAEQRAKFDSYQEQASRALAQRLNEIATPTAAQRMEMRRQSSADDLLTSGPSTPATSEKDYILEKTKVWAKHAADKVQHWSPAKHFPIQSDAPTFSSSSRVSNHQQQTASSSTATASPQHSNALRRSDPSYSMTKRNSNPVQLTPTKQSASTSPKRNSTPPLSSLHNFQVVTIRESLENNVNNSNRFKGSPVTALKDEIDRRFSTSGGLGNLGTLDSGLGWGLLDQLDGGSQHTSPQHQHHYGNMDLSLTPSPLRMQNRPLPAIPADPLSVDFVDHRASPKLRNWTSIDDEIIQNQSRSSGQSRLRDSPKRRPQRPRSEVIFDSKFTAISENGFDQTGVYIYGYKPHSDTFQNGSDQYNFGQSNAHNTQRTSPHISPHKMPMQGNQQRETTVQYSVRKDNCDKACSSPKEGYSVHSGYDNMRSVTNGKVSSPLHFQNHTTGEPVEGVCSTPKKEKRSGLESLMGLDRSHIEDETLRNALWYQAGIPRDVALEILSQEDIGSFIVRDSSTHPGCFALSVRVPKFSNPSGISHYLIMKTADGVKLKGLDKEWSNVVSLVTHHSIMAEMLPCTLKVPRDTTNPAFKNCDKDDKEEDPDYQRLADFSSMMEALKE</sequence>
<dbReference type="Gene3D" id="2.30.29.30">
    <property type="entry name" value="Pleckstrin-homology domain (PH domain)/Phosphotyrosine-binding domain (PTB)"/>
    <property type="match status" value="1"/>
</dbReference>
<dbReference type="SUPFAM" id="SSF55550">
    <property type="entry name" value="SH2 domain"/>
    <property type="match status" value="1"/>
</dbReference>
<feature type="non-terminal residue" evidence="7">
    <location>
        <position position="1"/>
    </location>
</feature>
<evidence type="ECO:0000313" key="8">
    <source>
        <dbReference type="Proteomes" id="UP000828390"/>
    </source>
</evidence>
<feature type="domain" description="PID" evidence="5">
    <location>
        <begin position="1"/>
        <end position="119"/>
    </location>
</feature>